<dbReference type="PANTHER" id="PTHR24412">
    <property type="entry name" value="KELCH PROTEIN"/>
    <property type="match status" value="1"/>
</dbReference>
<keyword evidence="7" id="KW-1185">Reference proteome</keyword>
<dbReference type="PROSITE" id="PS50097">
    <property type="entry name" value="BTB"/>
    <property type="match status" value="1"/>
</dbReference>
<evidence type="ECO:0000313" key="7">
    <source>
        <dbReference type="Proteomes" id="UP001152795"/>
    </source>
</evidence>
<organism evidence="6 7">
    <name type="scientific">Paramuricea clavata</name>
    <name type="common">Red gorgonian</name>
    <name type="synonym">Violescent sea-whip</name>
    <dbReference type="NCBI Taxonomy" id="317549"/>
    <lineage>
        <taxon>Eukaryota</taxon>
        <taxon>Metazoa</taxon>
        <taxon>Cnidaria</taxon>
        <taxon>Anthozoa</taxon>
        <taxon>Octocorallia</taxon>
        <taxon>Malacalcyonacea</taxon>
        <taxon>Plexauridae</taxon>
        <taxon>Paramuricea</taxon>
    </lineage>
</organism>
<dbReference type="SUPFAM" id="SSF54695">
    <property type="entry name" value="POZ domain"/>
    <property type="match status" value="1"/>
</dbReference>
<evidence type="ECO:0000256" key="3">
    <source>
        <dbReference type="SAM" id="Coils"/>
    </source>
</evidence>
<evidence type="ECO:0000259" key="5">
    <source>
        <dbReference type="PROSITE" id="PS50097"/>
    </source>
</evidence>
<dbReference type="InterPro" id="IPR000210">
    <property type="entry name" value="BTB/POZ_dom"/>
</dbReference>
<dbReference type="Gene3D" id="1.25.40.420">
    <property type="match status" value="1"/>
</dbReference>
<keyword evidence="3" id="KW-0175">Coiled coil</keyword>
<dbReference type="Pfam" id="PF00651">
    <property type="entry name" value="BTB"/>
    <property type="match status" value="1"/>
</dbReference>
<sequence length="719" mass="80934">MQLGKKKPGNEEGNRVNFMVMLKKGNRQQLRDLKVPISSDLAANIREKQQEEQAEQEEVKRLVLDYNQRQEEETYNELMAKPRQSSPGNRYHGRRENKPKPTRYREAEQGFFMNNCCSKLPYESCDDPYLSSIFDEKNEPQASYVPHYEALTMGSSEVHDFPSEGHSTEILSSINTLRKRNLLCDAILFVEDRDFPIHRVILAACSDYFEAMFTSGMSESCKEQKKIEIQGLSADTMEILLDFIYTEKVKVSVENVQALLPAACLLQLNGAKKACSEFLRNQLDPANCLGVKSFAETHHCGSLQQAAEKFIHKHFVDVIQCEEFLQLECNEVKELIQNDNITVPSEEVVFEAVMMWIKHNTEDRKEYLPSLLENVRLSLLTPLYLTDVIDNEVLIHRSFACRDLVDEAKKYHLRPECRMEMQNERTRARLGTDQVLYILGGFGDAQTPVDVVERFDSRTNQSTFVQAMKKKRRYLCCVALGSKLYAIGGYDGAGRLNSVECYDVITQEWTPSASMIHRRGLAGAAVLNGKIYVAGGSDGALRHTAVECYDPTIDRWTIVGETNTGREGAGLDKMDETLYCLGGYDGNAILNTVERFDPRTGDWSPVASMKAPRSGAGVAGLDSQLYAIGGYDGTQHLNSTECYSACADRWMTLKGMNCKRCYVGTAVFCGQLHAVGGYDGSRLLDTVEKYNSMLGDWELLDSKLQLSRCDMGVAVVTET</sequence>
<feature type="region of interest" description="Disordered" evidence="4">
    <location>
        <begin position="73"/>
        <end position="104"/>
    </location>
</feature>
<dbReference type="SMART" id="SM00875">
    <property type="entry name" value="BACK"/>
    <property type="match status" value="1"/>
</dbReference>
<dbReference type="FunFam" id="1.25.40.420:FF:000001">
    <property type="entry name" value="Kelch-like family member 12"/>
    <property type="match status" value="1"/>
</dbReference>
<comment type="caution">
    <text evidence="6">The sequence shown here is derived from an EMBL/GenBank/DDBJ whole genome shotgun (WGS) entry which is preliminary data.</text>
</comment>
<dbReference type="InterPro" id="IPR006652">
    <property type="entry name" value="Kelch_1"/>
</dbReference>
<dbReference type="InterPro" id="IPR015915">
    <property type="entry name" value="Kelch-typ_b-propeller"/>
</dbReference>
<reference evidence="6" key="1">
    <citation type="submission" date="2020-04" db="EMBL/GenBank/DDBJ databases">
        <authorList>
            <person name="Alioto T."/>
            <person name="Alioto T."/>
            <person name="Gomez Garrido J."/>
        </authorList>
    </citation>
    <scope>NUCLEOTIDE SEQUENCE</scope>
    <source>
        <strain evidence="6">A484AB</strain>
    </source>
</reference>
<dbReference type="InterPro" id="IPR011333">
    <property type="entry name" value="SKP1/BTB/POZ_sf"/>
</dbReference>
<name>A0A7D9E4B7_PARCT</name>
<dbReference type="PANTHER" id="PTHR24412:SF494">
    <property type="entry name" value="KELCH-LIKE PROTEIN 12"/>
    <property type="match status" value="1"/>
</dbReference>
<accession>A0A7D9E4B7</accession>
<dbReference type="Gene3D" id="3.30.710.10">
    <property type="entry name" value="Potassium Channel Kv1.1, Chain A"/>
    <property type="match status" value="1"/>
</dbReference>
<dbReference type="Gene3D" id="2.120.10.80">
    <property type="entry name" value="Kelch-type beta propeller"/>
    <property type="match status" value="1"/>
</dbReference>
<evidence type="ECO:0000313" key="6">
    <source>
        <dbReference type="EMBL" id="CAB4000818.1"/>
    </source>
</evidence>
<feature type="compositionally biased region" description="Basic and acidic residues" evidence="4">
    <location>
        <begin position="94"/>
        <end position="104"/>
    </location>
</feature>
<gene>
    <name evidence="6" type="ORF">PACLA_8A020627</name>
</gene>
<dbReference type="InterPro" id="IPR007193">
    <property type="entry name" value="Upf2/Nmd2_C"/>
</dbReference>
<proteinExistence type="predicted"/>
<dbReference type="SUPFAM" id="SSF50965">
    <property type="entry name" value="Galactose oxidase, central domain"/>
    <property type="match status" value="1"/>
</dbReference>
<feature type="domain" description="BTB" evidence="5">
    <location>
        <begin position="184"/>
        <end position="253"/>
    </location>
</feature>
<dbReference type="Pfam" id="PF01344">
    <property type="entry name" value="Kelch_1"/>
    <property type="match status" value="3"/>
</dbReference>
<dbReference type="SMART" id="SM00225">
    <property type="entry name" value="BTB"/>
    <property type="match status" value="1"/>
</dbReference>
<dbReference type="OrthoDB" id="45365at2759"/>
<dbReference type="Proteomes" id="UP001152795">
    <property type="component" value="Unassembled WGS sequence"/>
</dbReference>
<dbReference type="SMART" id="SM00612">
    <property type="entry name" value="Kelch"/>
    <property type="match status" value="6"/>
</dbReference>
<evidence type="ECO:0000256" key="4">
    <source>
        <dbReference type="SAM" id="MobiDB-lite"/>
    </source>
</evidence>
<keyword evidence="1" id="KW-0880">Kelch repeat</keyword>
<keyword evidence="2" id="KW-0677">Repeat</keyword>
<evidence type="ECO:0000256" key="2">
    <source>
        <dbReference type="ARBA" id="ARBA00022737"/>
    </source>
</evidence>
<dbReference type="Pfam" id="PF24681">
    <property type="entry name" value="Kelch_KLHDC2_KLHL20_DRC7"/>
    <property type="match status" value="1"/>
</dbReference>
<dbReference type="PRINTS" id="PR00501">
    <property type="entry name" value="KELCHREPEAT"/>
</dbReference>
<dbReference type="FunFam" id="3.30.710.10:FF:000001">
    <property type="entry name" value="Kelch-like family member 20"/>
    <property type="match status" value="1"/>
</dbReference>
<dbReference type="InterPro" id="IPR011705">
    <property type="entry name" value="BACK"/>
</dbReference>
<dbReference type="Gene3D" id="4.10.80.160">
    <property type="match status" value="1"/>
</dbReference>
<dbReference type="EMBL" id="CACRXK020003934">
    <property type="protein sequence ID" value="CAB4000818.1"/>
    <property type="molecule type" value="Genomic_DNA"/>
</dbReference>
<dbReference type="AlphaFoldDB" id="A0A7D9E4B7"/>
<evidence type="ECO:0000256" key="1">
    <source>
        <dbReference type="ARBA" id="ARBA00022441"/>
    </source>
</evidence>
<dbReference type="Pfam" id="PF07707">
    <property type="entry name" value="BACK"/>
    <property type="match status" value="1"/>
</dbReference>
<dbReference type="Pfam" id="PF04050">
    <property type="entry name" value="Upf2"/>
    <property type="match status" value="1"/>
</dbReference>
<feature type="coiled-coil region" evidence="3">
    <location>
        <begin position="38"/>
        <end position="65"/>
    </location>
</feature>
<protein>
    <submittedName>
        <fullName evidence="6">Kelch 12</fullName>
    </submittedName>
</protein>
<dbReference type="InterPro" id="IPR011043">
    <property type="entry name" value="Gal_Oxase/kelch_b-propeller"/>
</dbReference>